<dbReference type="Gene3D" id="3.90.190.10">
    <property type="entry name" value="Protein tyrosine phosphatase superfamily"/>
    <property type="match status" value="1"/>
</dbReference>
<evidence type="ECO:0000256" key="5">
    <source>
        <dbReference type="SAM" id="MobiDB-lite"/>
    </source>
</evidence>
<name>A0ABY7DMH2_MYAAR</name>
<evidence type="ECO:0000313" key="9">
    <source>
        <dbReference type="Proteomes" id="UP001164746"/>
    </source>
</evidence>
<organism evidence="8 9">
    <name type="scientific">Mya arenaria</name>
    <name type="common">Soft-shell clam</name>
    <dbReference type="NCBI Taxonomy" id="6604"/>
    <lineage>
        <taxon>Eukaryota</taxon>
        <taxon>Metazoa</taxon>
        <taxon>Spiralia</taxon>
        <taxon>Lophotrochozoa</taxon>
        <taxon>Mollusca</taxon>
        <taxon>Bivalvia</taxon>
        <taxon>Autobranchia</taxon>
        <taxon>Heteroconchia</taxon>
        <taxon>Euheterodonta</taxon>
        <taxon>Imparidentia</taxon>
        <taxon>Neoheterodontei</taxon>
        <taxon>Myida</taxon>
        <taxon>Myoidea</taxon>
        <taxon>Myidae</taxon>
        <taxon>Mya</taxon>
    </lineage>
</organism>
<dbReference type="EMBL" id="CP111014">
    <property type="protein sequence ID" value="WAQ98559.1"/>
    <property type="molecule type" value="Genomic_DNA"/>
</dbReference>
<feature type="domain" description="Tyrosine-protein phosphatase" evidence="7">
    <location>
        <begin position="202"/>
        <end position="324"/>
    </location>
</feature>
<feature type="transmembrane region" description="Helical" evidence="6">
    <location>
        <begin position="84"/>
        <end position="108"/>
    </location>
</feature>
<evidence type="ECO:0000256" key="6">
    <source>
        <dbReference type="SAM" id="Phobius"/>
    </source>
</evidence>
<feature type="compositionally biased region" description="Polar residues" evidence="5">
    <location>
        <begin position="139"/>
        <end position="149"/>
    </location>
</feature>
<keyword evidence="3" id="KW-0378">Hydrolase</keyword>
<evidence type="ECO:0000256" key="3">
    <source>
        <dbReference type="ARBA" id="ARBA00022801"/>
    </source>
</evidence>
<dbReference type="InterPro" id="IPR000242">
    <property type="entry name" value="PTP_cat"/>
</dbReference>
<reference evidence="8" key="1">
    <citation type="submission" date="2022-11" db="EMBL/GenBank/DDBJ databases">
        <title>Centuries of genome instability and evolution in soft-shell clam transmissible cancer (bioRxiv).</title>
        <authorList>
            <person name="Hart S.F.M."/>
            <person name="Yonemitsu M.A."/>
            <person name="Giersch R.M."/>
            <person name="Beal B.F."/>
            <person name="Arriagada G."/>
            <person name="Davis B.W."/>
            <person name="Ostrander E.A."/>
            <person name="Goff S.P."/>
            <person name="Metzger M.J."/>
        </authorList>
    </citation>
    <scope>NUCLEOTIDE SEQUENCE</scope>
    <source>
        <strain evidence="8">MELC-2E11</strain>
        <tissue evidence="8">Siphon/mantle</tissue>
    </source>
</reference>
<sequence length="324" mass="36968">MDHPVNMSMKYARFRTVKRDDREQIAYAAFNDLGRTVRKSAIVTSVITSTDPVHYSQFSVTRDTKGIPALKVFKLTNSESTSTVGGIVGGLMGTLVAVVLVVVVVFIIRRKLNSDKPAKDFSNKPPARSNPGKPDSFEMRNNASNNPTYSNGKKKHIVYELYYSELANGGDYYSFNEAVPGFAIQELWSYIREKMKNNRKHLYDEFATLPTGLVHKHEVAAQEKYKGKNRYKEMYAFHCKDKSIDQLILPHVYINDHSRVPLKKAKPDDPDYINACFIDGYEKVNKFIASQGPTKNMIDDFWRMVWQQKADKIVMLTNLIEMAS</sequence>
<keyword evidence="6" id="KW-1133">Transmembrane helix</keyword>
<accession>A0ABY7DMH2</accession>
<evidence type="ECO:0000256" key="1">
    <source>
        <dbReference type="ARBA" id="ARBA00009580"/>
    </source>
</evidence>
<evidence type="ECO:0000259" key="7">
    <source>
        <dbReference type="PROSITE" id="PS50055"/>
    </source>
</evidence>
<proteinExistence type="inferred from homology"/>
<dbReference type="Proteomes" id="UP001164746">
    <property type="component" value="Chromosome 3"/>
</dbReference>
<feature type="region of interest" description="Disordered" evidence="5">
    <location>
        <begin position="117"/>
        <end position="149"/>
    </location>
</feature>
<keyword evidence="9" id="KW-1185">Reference proteome</keyword>
<evidence type="ECO:0000256" key="4">
    <source>
        <dbReference type="ARBA" id="ARBA00022912"/>
    </source>
</evidence>
<keyword evidence="4" id="KW-0904">Protein phosphatase</keyword>
<evidence type="ECO:0000256" key="2">
    <source>
        <dbReference type="ARBA" id="ARBA00013064"/>
    </source>
</evidence>
<protein>
    <recommendedName>
        <fullName evidence="2">protein-tyrosine-phosphatase</fullName>
        <ecNumber evidence="2">3.1.3.48</ecNumber>
    </recommendedName>
</protein>
<dbReference type="EC" id="3.1.3.48" evidence="2"/>
<dbReference type="InterPro" id="IPR029021">
    <property type="entry name" value="Prot-tyrosine_phosphatase-like"/>
</dbReference>
<feature type="non-terminal residue" evidence="8">
    <location>
        <position position="1"/>
    </location>
</feature>
<dbReference type="PANTHER" id="PTHR19134:SF562">
    <property type="entry name" value="PROTEIN-TYROSINE-PHOSPHATASE"/>
    <property type="match status" value="1"/>
</dbReference>
<comment type="similarity">
    <text evidence="1">Belongs to the protein-tyrosine phosphatase family.</text>
</comment>
<dbReference type="InterPro" id="IPR050348">
    <property type="entry name" value="Protein-Tyr_Phosphatase"/>
</dbReference>
<keyword evidence="6" id="KW-0812">Transmembrane</keyword>
<evidence type="ECO:0000313" key="8">
    <source>
        <dbReference type="EMBL" id="WAQ98559.1"/>
    </source>
</evidence>
<gene>
    <name evidence="8" type="ORF">MAR_022932</name>
</gene>
<keyword evidence="6" id="KW-0472">Membrane</keyword>
<dbReference type="PRINTS" id="PR00700">
    <property type="entry name" value="PRTYPHPHTASE"/>
</dbReference>
<dbReference type="PROSITE" id="PS50055">
    <property type="entry name" value="TYR_PHOSPHATASE_PTP"/>
    <property type="match status" value="1"/>
</dbReference>
<dbReference type="Pfam" id="PF00102">
    <property type="entry name" value="Y_phosphatase"/>
    <property type="match status" value="1"/>
</dbReference>
<dbReference type="SUPFAM" id="SSF52799">
    <property type="entry name" value="(Phosphotyrosine protein) phosphatases II"/>
    <property type="match status" value="1"/>
</dbReference>
<dbReference type="PANTHER" id="PTHR19134">
    <property type="entry name" value="RECEPTOR-TYPE TYROSINE-PROTEIN PHOSPHATASE"/>
    <property type="match status" value="1"/>
</dbReference>